<name>A0A2U2BZN0_9BACT</name>
<evidence type="ECO:0000256" key="3">
    <source>
        <dbReference type="ARBA" id="ARBA00022723"/>
    </source>
</evidence>
<dbReference type="Gene3D" id="1.10.760.10">
    <property type="entry name" value="Cytochrome c-like domain"/>
    <property type="match status" value="1"/>
</dbReference>
<evidence type="ECO:0000256" key="5">
    <source>
        <dbReference type="ARBA" id="ARBA00023004"/>
    </source>
</evidence>
<evidence type="ECO:0000256" key="1">
    <source>
        <dbReference type="ARBA" id="ARBA00022448"/>
    </source>
</evidence>
<dbReference type="GO" id="GO:0009055">
    <property type="term" value="F:electron transfer activity"/>
    <property type="evidence" value="ECO:0007669"/>
    <property type="project" value="InterPro"/>
</dbReference>
<evidence type="ECO:0000256" key="6">
    <source>
        <dbReference type="SAM" id="SignalP"/>
    </source>
</evidence>
<keyword evidence="4" id="KW-0249">Electron transport</keyword>
<dbReference type="EMBL" id="QEYI01000006">
    <property type="protein sequence ID" value="PWE20656.1"/>
    <property type="molecule type" value="Genomic_DNA"/>
</dbReference>
<dbReference type="SUPFAM" id="SSF46626">
    <property type="entry name" value="Cytochrome c"/>
    <property type="match status" value="1"/>
</dbReference>
<evidence type="ECO:0000313" key="8">
    <source>
        <dbReference type="EMBL" id="PWE20656.1"/>
    </source>
</evidence>
<feature type="signal peptide" evidence="6">
    <location>
        <begin position="1"/>
        <end position="17"/>
    </location>
</feature>
<dbReference type="GO" id="GO:0020037">
    <property type="term" value="F:heme binding"/>
    <property type="evidence" value="ECO:0007669"/>
    <property type="project" value="InterPro"/>
</dbReference>
<dbReference type="Pfam" id="PF00034">
    <property type="entry name" value="Cytochrom_C"/>
    <property type="match status" value="1"/>
</dbReference>
<gene>
    <name evidence="8" type="ORF">DF188_07540</name>
</gene>
<feature type="domain" description="Cytochrome c" evidence="7">
    <location>
        <begin position="31"/>
        <end position="97"/>
    </location>
</feature>
<keyword evidence="2" id="KW-0349">Heme</keyword>
<dbReference type="RefSeq" id="WP_109158578.1">
    <property type="nucleotide sequence ID" value="NZ_QEYI01000006.1"/>
</dbReference>
<feature type="chain" id="PRO_5015657330" description="Cytochrome c domain-containing protein" evidence="6">
    <location>
        <begin position="18"/>
        <end position="99"/>
    </location>
</feature>
<evidence type="ECO:0000256" key="2">
    <source>
        <dbReference type="ARBA" id="ARBA00022617"/>
    </source>
</evidence>
<keyword evidence="1" id="KW-0813">Transport</keyword>
<reference evidence="8 9" key="1">
    <citation type="submission" date="2018-05" db="EMBL/GenBank/DDBJ databases">
        <title>Antimicrobial susceptibility testing and genomic analysis of Arcobacter skirrowii strains and one Arcobacter butzleri isolated from German poultry farms.</title>
        <authorList>
            <person name="Haenel I."/>
            <person name="Hotzel H."/>
            <person name="Tomaso H."/>
            <person name="Busch A."/>
        </authorList>
    </citation>
    <scope>NUCLEOTIDE SEQUENCE [LARGE SCALE GENOMIC DNA]</scope>
    <source>
        <strain evidence="9">v</strain>
    </source>
</reference>
<dbReference type="InterPro" id="IPR009056">
    <property type="entry name" value="Cyt_c-like_dom"/>
</dbReference>
<dbReference type="STRING" id="28200.GCA_001572935_00379"/>
<dbReference type="InterPro" id="IPR036909">
    <property type="entry name" value="Cyt_c-like_dom_sf"/>
</dbReference>
<keyword evidence="6" id="KW-0732">Signal</keyword>
<accession>A0A2U2BZN0</accession>
<dbReference type="Proteomes" id="UP000245014">
    <property type="component" value="Unassembled WGS sequence"/>
</dbReference>
<keyword evidence="5" id="KW-0408">Iron</keyword>
<evidence type="ECO:0000313" key="9">
    <source>
        <dbReference type="Proteomes" id="UP000245014"/>
    </source>
</evidence>
<sequence>MKKIMFLLVCTATLSFAAKYDPVRAEMLSLSCVNCHGNNGKSVTTIPSISGTKDYLYKTLLNFKNGKNVDGTTYMMQKHTKGFSNEELEQLAYYFSQIK</sequence>
<evidence type="ECO:0000256" key="4">
    <source>
        <dbReference type="ARBA" id="ARBA00022982"/>
    </source>
</evidence>
<keyword evidence="3" id="KW-0479">Metal-binding</keyword>
<protein>
    <recommendedName>
        <fullName evidence="7">Cytochrome c domain-containing protein</fullName>
    </recommendedName>
</protein>
<dbReference type="PANTHER" id="PTHR33751">
    <property type="entry name" value="CBB3-TYPE CYTOCHROME C OXIDASE SUBUNIT FIXP"/>
    <property type="match status" value="1"/>
</dbReference>
<evidence type="ECO:0000259" key="7">
    <source>
        <dbReference type="Pfam" id="PF00034"/>
    </source>
</evidence>
<dbReference type="GO" id="GO:0046872">
    <property type="term" value="F:metal ion binding"/>
    <property type="evidence" value="ECO:0007669"/>
    <property type="project" value="UniProtKB-KW"/>
</dbReference>
<organism evidence="8 9">
    <name type="scientific">Aliarcobacter skirrowii</name>
    <dbReference type="NCBI Taxonomy" id="28200"/>
    <lineage>
        <taxon>Bacteria</taxon>
        <taxon>Pseudomonadati</taxon>
        <taxon>Campylobacterota</taxon>
        <taxon>Epsilonproteobacteria</taxon>
        <taxon>Campylobacterales</taxon>
        <taxon>Arcobacteraceae</taxon>
        <taxon>Aliarcobacter</taxon>
    </lineage>
</organism>
<comment type="caution">
    <text evidence="8">The sequence shown here is derived from an EMBL/GenBank/DDBJ whole genome shotgun (WGS) entry which is preliminary data.</text>
</comment>
<proteinExistence type="predicted"/>
<dbReference type="InterPro" id="IPR050597">
    <property type="entry name" value="Cytochrome_c_Oxidase_Subunit"/>
</dbReference>
<dbReference type="AlphaFoldDB" id="A0A2U2BZN0"/>
<dbReference type="PANTHER" id="PTHR33751:SF9">
    <property type="entry name" value="CYTOCHROME C4"/>
    <property type="match status" value="1"/>
</dbReference>